<evidence type="ECO:0000313" key="3">
    <source>
        <dbReference type="Proteomes" id="UP000190837"/>
    </source>
</evidence>
<dbReference type="EMBL" id="FKLO01000080">
    <property type="protein sequence ID" value="SAM71632.1"/>
    <property type="molecule type" value="Genomic_DNA"/>
</dbReference>
<feature type="coiled-coil region" evidence="1">
    <location>
        <begin position="49"/>
        <end position="76"/>
    </location>
</feature>
<accession>A0A1C3H6X1</accession>
<protein>
    <submittedName>
        <fullName evidence="2">Uncharacterized protein</fullName>
    </submittedName>
</protein>
<sequence>MLYGALLTLLSGVLWYWVRGVDERGKENKRAIEDVKERYQRRDDAGKDYQNLYHLMQDVRAQVEKINDKLDRKADKS</sequence>
<dbReference type="AlphaFoldDB" id="A0A1C3H6X1"/>
<dbReference type="Proteomes" id="UP000190837">
    <property type="component" value="Unassembled WGS sequence"/>
</dbReference>
<proteinExistence type="predicted"/>
<evidence type="ECO:0000256" key="1">
    <source>
        <dbReference type="SAM" id="Coils"/>
    </source>
</evidence>
<name>A0A1C3H6X1_9GAMM</name>
<gene>
    <name evidence="2" type="ORF">CHUV0807_2352</name>
</gene>
<keyword evidence="1" id="KW-0175">Coiled coil</keyword>
<organism evidence="2 3">
    <name type="scientific">Cardiobacterium hominis</name>
    <dbReference type="NCBI Taxonomy" id="2718"/>
    <lineage>
        <taxon>Bacteria</taxon>
        <taxon>Pseudomonadati</taxon>
        <taxon>Pseudomonadota</taxon>
        <taxon>Gammaproteobacteria</taxon>
        <taxon>Cardiobacteriales</taxon>
        <taxon>Cardiobacteriaceae</taxon>
        <taxon>Cardiobacterium</taxon>
    </lineage>
</organism>
<reference evidence="3" key="1">
    <citation type="submission" date="2016-04" db="EMBL/GenBank/DDBJ databases">
        <authorList>
            <person name="Tagini F."/>
        </authorList>
    </citation>
    <scope>NUCLEOTIDE SEQUENCE [LARGE SCALE GENOMIC DNA]</scope>
    <source>
        <strain evidence="3">CHUV0807</strain>
    </source>
</reference>
<evidence type="ECO:0000313" key="2">
    <source>
        <dbReference type="EMBL" id="SAM71632.1"/>
    </source>
</evidence>